<dbReference type="InterPro" id="IPR019587">
    <property type="entry name" value="Polyketide_cyclase/dehydratase"/>
</dbReference>
<reference evidence="1 2" key="1">
    <citation type="submission" date="2016-03" db="EMBL/GenBank/DDBJ databases">
        <authorList>
            <person name="Ploux O."/>
        </authorList>
    </citation>
    <scope>NUCLEOTIDE SEQUENCE [LARGE SCALE GENOMIC DNA]</scope>
    <source>
        <strain evidence="1 2">R-45378</strain>
    </source>
</reference>
<dbReference type="SUPFAM" id="SSF55961">
    <property type="entry name" value="Bet v1-like"/>
    <property type="match status" value="1"/>
</dbReference>
<dbReference type="CDD" id="cd07818">
    <property type="entry name" value="SRPBCC_1"/>
    <property type="match status" value="1"/>
</dbReference>
<evidence type="ECO:0000313" key="1">
    <source>
        <dbReference type="EMBL" id="OAI12240.1"/>
    </source>
</evidence>
<dbReference type="Pfam" id="PF10604">
    <property type="entry name" value="Polyketide_cyc2"/>
    <property type="match status" value="1"/>
</dbReference>
<sequence>MLEIILLLVAVALAAFAVLAWRQPDTFSVSRSLAMAAPASAVFAQVNDLRKWEAWSPWAKLDPKAQNSFEGPDAGVGAVMRWSGNKQVGQGSMAIVDSRPDSFIRFSLEFVKPFKASNVAEFSFAGAGSETVVTWTMSGRNNVVGKAMSVLMNCDKMVGGQFEQGLAAIKRIVEAGA</sequence>
<gene>
    <name evidence="1" type="ORF">A1507_01725</name>
</gene>
<accession>A0A177N528</accession>
<name>A0A177N528_9GAMM</name>
<dbReference type="InterPro" id="IPR023393">
    <property type="entry name" value="START-like_dom_sf"/>
</dbReference>
<dbReference type="OrthoDB" id="9807923at2"/>
<organism evidence="1 2">
    <name type="scientific">Methylomonas koyamae</name>
    <dbReference type="NCBI Taxonomy" id="702114"/>
    <lineage>
        <taxon>Bacteria</taxon>
        <taxon>Pseudomonadati</taxon>
        <taxon>Pseudomonadota</taxon>
        <taxon>Gammaproteobacteria</taxon>
        <taxon>Methylococcales</taxon>
        <taxon>Methylococcaceae</taxon>
        <taxon>Methylomonas</taxon>
    </lineage>
</organism>
<comment type="caution">
    <text evidence="1">The sequence shown here is derived from an EMBL/GenBank/DDBJ whole genome shotgun (WGS) entry which is preliminary data.</text>
</comment>
<dbReference type="AlphaFoldDB" id="A0A177N528"/>
<dbReference type="EMBL" id="LUUJ01000110">
    <property type="protein sequence ID" value="OAI12240.1"/>
    <property type="molecule type" value="Genomic_DNA"/>
</dbReference>
<proteinExistence type="predicted"/>
<dbReference type="Proteomes" id="UP000077857">
    <property type="component" value="Unassembled WGS sequence"/>
</dbReference>
<protein>
    <submittedName>
        <fullName evidence="1">Polyketide cyclase</fullName>
    </submittedName>
</protein>
<dbReference type="Gene3D" id="3.30.530.20">
    <property type="match status" value="1"/>
</dbReference>
<dbReference type="RefSeq" id="WP_064041818.1">
    <property type="nucleotide sequence ID" value="NZ_LUUJ01000110.1"/>
</dbReference>
<evidence type="ECO:0000313" key="2">
    <source>
        <dbReference type="Proteomes" id="UP000077857"/>
    </source>
</evidence>